<feature type="signal peptide" evidence="2">
    <location>
        <begin position="1"/>
        <end position="22"/>
    </location>
</feature>
<keyword evidence="1" id="KW-0472">Membrane</keyword>
<comment type="caution">
    <text evidence="3">The sequence shown here is derived from an EMBL/GenBank/DDBJ whole genome shotgun (WGS) entry which is preliminary data.</text>
</comment>
<keyword evidence="2" id="KW-0732">Signal</keyword>
<dbReference type="Proteomes" id="UP001249851">
    <property type="component" value="Unassembled WGS sequence"/>
</dbReference>
<dbReference type="EMBL" id="JARQWQ010000063">
    <property type="protein sequence ID" value="KAK2555341.1"/>
    <property type="molecule type" value="Genomic_DNA"/>
</dbReference>
<feature type="non-terminal residue" evidence="3">
    <location>
        <position position="1"/>
    </location>
</feature>
<keyword evidence="1" id="KW-1133">Transmembrane helix</keyword>
<reference evidence="3" key="2">
    <citation type="journal article" date="2023" name="Science">
        <title>Genomic signatures of disease resistance in endangered staghorn corals.</title>
        <authorList>
            <person name="Vollmer S.V."/>
            <person name="Selwyn J.D."/>
            <person name="Despard B.A."/>
            <person name="Roesel C.L."/>
        </authorList>
    </citation>
    <scope>NUCLEOTIDE SEQUENCE</scope>
    <source>
        <strain evidence="3">K2</strain>
    </source>
</reference>
<evidence type="ECO:0000313" key="4">
    <source>
        <dbReference type="Proteomes" id="UP001249851"/>
    </source>
</evidence>
<name>A0AAD9Q615_ACRCE</name>
<feature type="transmembrane region" description="Helical" evidence="1">
    <location>
        <begin position="159"/>
        <end position="179"/>
    </location>
</feature>
<evidence type="ECO:0000256" key="2">
    <source>
        <dbReference type="SAM" id="SignalP"/>
    </source>
</evidence>
<sequence>PHFPSSLNLNVLLCCFFSKIDLTDNLLYHCGWCLRNISRAACMMLGNGSLSCVTCREHKIAHEVDLLCGYCPTRNDRTVTDLPIQNSCETCVCNGTTNKKRLKRCISMDQGRCFSCQSNRTGMYCELCGRGKLHVCQIESEGDKVEPQRSTGFSRKETIIVSVCCVFGVVVLAVSVFLLHRHCKCGKHSAKKQFCTVELTNRNYDDLDFSLLSPITDVPFVYRTDVGEFDNEALLASEKPQLEIMDADSGEFVA</sequence>
<evidence type="ECO:0000313" key="3">
    <source>
        <dbReference type="EMBL" id="KAK2555341.1"/>
    </source>
</evidence>
<accession>A0AAD9Q615</accession>
<keyword evidence="4" id="KW-1185">Reference proteome</keyword>
<organism evidence="3 4">
    <name type="scientific">Acropora cervicornis</name>
    <name type="common">Staghorn coral</name>
    <dbReference type="NCBI Taxonomy" id="6130"/>
    <lineage>
        <taxon>Eukaryota</taxon>
        <taxon>Metazoa</taxon>
        <taxon>Cnidaria</taxon>
        <taxon>Anthozoa</taxon>
        <taxon>Hexacorallia</taxon>
        <taxon>Scleractinia</taxon>
        <taxon>Astrocoeniina</taxon>
        <taxon>Acroporidae</taxon>
        <taxon>Acropora</taxon>
    </lineage>
</organism>
<keyword evidence="1" id="KW-0812">Transmembrane</keyword>
<reference evidence="3" key="1">
    <citation type="journal article" date="2023" name="G3 (Bethesda)">
        <title>Whole genome assembly and annotation of the endangered Caribbean coral Acropora cervicornis.</title>
        <authorList>
            <person name="Selwyn J.D."/>
            <person name="Vollmer S.V."/>
        </authorList>
    </citation>
    <scope>NUCLEOTIDE SEQUENCE</scope>
    <source>
        <strain evidence="3">K2</strain>
    </source>
</reference>
<dbReference type="AlphaFoldDB" id="A0AAD9Q615"/>
<protein>
    <submittedName>
        <fullName evidence="3">Uncharacterized protein</fullName>
    </submittedName>
</protein>
<gene>
    <name evidence="3" type="ORF">P5673_022971</name>
</gene>
<feature type="chain" id="PRO_5042078190" evidence="2">
    <location>
        <begin position="23"/>
        <end position="254"/>
    </location>
</feature>
<evidence type="ECO:0000256" key="1">
    <source>
        <dbReference type="SAM" id="Phobius"/>
    </source>
</evidence>
<proteinExistence type="predicted"/>